<proteinExistence type="predicted"/>
<reference evidence="2" key="1">
    <citation type="journal article" date="2019" name="Int. J. Syst. Evol. Microbiol.">
        <title>The Global Catalogue of Microorganisms (GCM) 10K type strain sequencing project: providing services to taxonomists for standard genome sequencing and annotation.</title>
        <authorList>
            <consortium name="The Broad Institute Genomics Platform"/>
            <consortium name="The Broad Institute Genome Sequencing Center for Infectious Disease"/>
            <person name="Wu L."/>
            <person name="Ma J."/>
        </authorList>
    </citation>
    <scope>NUCLEOTIDE SEQUENCE [LARGE SCALE GENOMIC DNA]</scope>
    <source>
        <strain evidence="2">CECT 7806</strain>
    </source>
</reference>
<organism evidence="1 2">
    <name type="scientific">Methylobacterium longum</name>
    <dbReference type="NCBI Taxonomy" id="767694"/>
    <lineage>
        <taxon>Bacteria</taxon>
        <taxon>Pseudomonadati</taxon>
        <taxon>Pseudomonadota</taxon>
        <taxon>Alphaproteobacteria</taxon>
        <taxon>Hyphomicrobiales</taxon>
        <taxon>Methylobacteriaceae</taxon>
        <taxon>Methylobacterium</taxon>
    </lineage>
</organism>
<dbReference type="Proteomes" id="UP001244297">
    <property type="component" value="Unassembled WGS sequence"/>
</dbReference>
<name>A0ABT8AJZ1_9HYPH</name>
<protein>
    <submittedName>
        <fullName evidence="1">Uncharacterized protein</fullName>
    </submittedName>
</protein>
<gene>
    <name evidence="1" type="ORF">QWZ18_04985</name>
</gene>
<dbReference type="RefSeq" id="WP_238290393.1">
    <property type="nucleotide sequence ID" value="NZ_BPQS01000023.1"/>
</dbReference>
<evidence type="ECO:0000313" key="2">
    <source>
        <dbReference type="Proteomes" id="UP001244297"/>
    </source>
</evidence>
<keyword evidence="2" id="KW-1185">Reference proteome</keyword>
<comment type="caution">
    <text evidence="1">The sequence shown here is derived from an EMBL/GenBank/DDBJ whole genome shotgun (WGS) entry which is preliminary data.</text>
</comment>
<dbReference type="EMBL" id="JAUFPT010000013">
    <property type="protein sequence ID" value="MDN3569980.1"/>
    <property type="molecule type" value="Genomic_DNA"/>
</dbReference>
<accession>A0ABT8AJZ1</accession>
<evidence type="ECO:0000313" key="1">
    <source>
        <dbReference type="EMBL" id="MDN3569980.1"/>
    </source>
</evidence>
<sequence length="193" mass="21387">MLQFEAKHDEEIMQTMPDAQGMLALDRTLVQIIAAHPSETLVGLGHGQGEGFAKYLKTAEDAGYAMHRSTTEYELAENIRTVDGITLALVVQDFLPKSLRGIITAACEKYEPFYFIHISSCFGIDPETHHRSIITSFCSDAFTDSPACKRVSEATYKAFDTANAEALGIDDRSLMDLDDLFAAITRRLKKSTE</sequence>